<comment type="pathway">
    <text evidence="4">Pyrimidine metabolism; UMP biosynthesis via de novo pathway; (S)-dihydroorotate from bicarbonate: step 3/3.</text>
</comment>
<dbReference type="InterPro" id="IPR011059">
    <property type="entry name" value="Metal-dep_hydrolase_composite"/>
</dbReference>
<feature type="active site" evidence="4">
    <location>
        <position position="298"/>
    </location>
</feature>
<dbReference type="SUPFAM" id="SSF51556">
    <property type="entry name" value="Metallo-dependent hydrolases"/>
    <property type="match status" value="1"/>
</dbReference>
<dbReference type="EMBL" id="MZGU01000004">
    <property type="protein sequence ID" value="PWB85835.1"/>
    <property type="molecule type" value="Genomic_DNA"/>
</dbReference>
<accession>A0A2U1S6X1</accession>
<dbReference type="Proteomes" id="UP000245577">
    <property type="component" value="Unassembled WGS sequence"/>
</dbReference>
<dbReference type="InterPro" id="IPR006680">
    <property type="entry name" value="Amidohydro-rel"/>
</dbReference>
<dbReference type="InterPro" id="IPR002195">
    <property type="entry name" value="Dihydroorotase_CS"/>
</dbReference>
<dbReference type="GO" id="GO:0004038">
    <property type="term" value="F:allantoinase activity"/>
    <property type="evidence" value="ECO:0007669"/>
    <property type="project" value="TreeGrafter"/>
</dbReference>
<keyword evidence="2 4" id="KW-0378">Hydrolase</keyword>
<organism evidence="6 7">
    <name type="scientific">Methanobrevibacter woesei</name>
    <dbReference type="NCBI Taxonomy" id="190976"/>
    <lineage>
        <taxon>Archaea</taxon>
        <taxon>Methanobacteriati</taxon>
        <taxon>Methanobacteriota</taxon>
        <taxon>Methanomada group</taxon>
        <taxon>Methanobacteria</taxon>
        <taxon>Methanobacteriales</taxon>
        <taxon>Methanobacteriaceae</taxon>
        <taxon>Methanobrevibacter</taxon>
    </lineage>
</organism>
<feature type="binding site" evidence="4">
    <location>
        <begin position="57"/>
        <end position="59"/>
    </location>
    <ligand>
        <name>substrate</name>
    </ligand>
</feature>
<gene>
    <name evidence="4 6" type="primary">pyrC</name>
    <name evidence="6" type="ORF">MBBWO_06810</name>
</gene>
<comment type="catalytic activity">
    <reaction evidence="4">
        <text>(S)-dihydroorotate + H2O = N-carbamoyl-L-aspartate + H(+)</text>
        <dbReference type="Rhea" id="RHEA:24296"/>
        <dbReference type="ChEBI" id="CHEBI:15377"/>
        <dbReference type="ChEBI" id="CHEBI:15378"/>
        <dbReference type="ChEBI" id="CHEBI:30864"/>
        <dbReference type="ChEBI" id="CHEBI:32814"/>
        <dbReference type="EC" id="3.5.2.3"/>
    </reaction>
</comment>
<feature type="binding site" evidence="4">
    <location>
        <position position="229"/>
    </location>
    <ligand>
        <name>Zn(2+)</name>
        <dbReference type="ChEBI" id="CHEBI:29105"/>
        <label>2</label>
    </ligand>
</feature>
<dbReference type="InterPro" id="IPR032466">
    <property type="entry name" value="Metal_Hydrolase"/>
</dbReference>
<dbReference type="PROSITE" id="PS00483">
    <property type="entry name" value="DIHYDROOROTASE_2"/>
    <property type="match status" value="1"/>
</dbReference>
<name>A0A2U1S6X1_9EURY</name>
<evidence type="ECO:0000256" key="3">
    <source>
        <dbReference type="ARBA" id="ARBA00022975"/>
    </source>
</evidence>
<feature type="modified residue" description="N6-carboxylysine" evidence="4">
    <location>
        <position position="139"/>
    </location>
</feature>
<dbReference type="PANTHER" id="PTHR43668:SF2">
    <property type="entry name" value="ALLANTOINASE"/>
    <property type="match status" value="1"/>
</dbReference>
<evidence type="ECO:0000313" key="7">
    <source>
        <dbReference type="Proteomes" id="UP000245577"/>
    </source>
</evidence>
<evidence type="ECO:0000256" key="2">
    <source>
        <dbReference type="ARBA" id="ARBA00022801"/>
    </source>
</evidence>
<evidence type="ECO:0000256" key="4">
    <source>
        <dbReference type="HAMAP-Rule" id="MF_00220"/>
    </source>
</evidence>
<dbReference type="AlphaFoldDB" id="A0A2U1S6X1"/>
<feature type="binding site" evidence="4">
    <location>
        <position position="302"/>
    </location>
    <ligand>
        <name>substrate</name>
    </ligand>
</feature>
<sequence>MDLVIKNCKLLNENGEYFIGVENGIIKEISKTPLKGEKTIDIKSNIILPGFIDPHVHFRDPGLTHKEDFKSGSESAANGGFTTVIDMPNTLPKTNTYKAFKEKLAIGKKKSIVNFELQAGVNNYEEMKKVQSLKPIAYKIFMDLESDSALEQIFKDLGKLKRETDYNGLVCTHCENQEIVNKSSEKLKEKENQNAIDYSYGRPAISEDVSVKQAIELSDENNLSLHICHLSSSKSLLQAQNARKFMDISWEFTPHHLLLTNDAYEVYGTLVKTNPPLRTKEESIDIADIDENTIIGTDHAPHTLEEKTQGTWNSSPGIPNLETVVPLLLTEVNKGNIDLNLIPNILSKNASERFQLKNKGEIAIGKDADFTVIDLKKEGKINIDSFKTKAEYSPFDKYPYKGKQVMTIVSGKIVMDNL</sequence>
<dbReference type="HAMAP" id="MF_00220_A">
    <property type="entry name" value="PyrC_classI_A"/>
    <property type="match status" value="1"/>
</dbReference>
<dbReference type="SUPFAM" id="SSF51338">
    <property type="entry name" value="Composite domain of metallo-dependent hydrolases"/>
    <property type="match status" value="1"/>
</dbReference>
<feature type="binding site" evidence="4">
    <location>
        <position position="139"/>
    </location>
    <ligand>
        <name>Zn(2+)</name>
        <dbReference type="ChEBI" id="CHEBI:29105"/>
        <label>2</label>
    </ligand>
</feature>
<feature type="binding site" evidence="4">
    <location>
        <position position="89"/>
    </location>
    <ligand>
        <name>substrate</name>
    </ligand>
</feature>
<keyword evidence="4" id="KW-0862">Zinc</keyword>
<dbReference type="GO" id="GO:0005737">
    <property type="term" value="C:cytoplasm"/>
    <property type="evidence" value="ECO:0007669"/>
    <property type="project" value="TreeGrafter"/>
</dbReference>
<dbReference type="Gene3D" id="3.20.20.140">
    <property type="entry name" value="Metal-dependent hydrolases"/>
    <property type="match status" value="1"/>
</dbReference>
<keyword evidence="7" id="KW-1185">Reference proteome</keyword>
<dbReference type="OrthoDB" id="50279at2157"/>
<dbReference type="InterPro" id="IPR004722">
    <property type="entry name" value="DHOase"/>
</dbReference>
<evidence type="ECO:0000313" key="6">
    <source>
        <dbReference type="EMBL" id="PWB85835.1"/>
    </source>
</evidence>
<dbReference type="CDD" id="cd01318">
    <property type="entry name" value="DHOase_IIb"/>
    <property type="match status" value="1"/>
</dbReference>
<proteinExistence type="inferred from homology"/>
<feature type="binding site" evidence="4">
    <location>
        <position position="55"/>
    </location>
    <ligand>
        <name>Zn(2+)</name>
        <dbReference type="ChEBI" id="CHEBI:29105"/>
        <label>1</label>
    </ligand>
</feature>
<feature type="domain" description="Amidohydrolase-related" evidence="5">
    <location>
        <begin position="46"/>
        <end position="414"/>
    </location>
</feature>
<feature type="binding site" evidence="4">
    <location>
        <position position="57"/>
    </location>
    <ligand>
        <name>Zn(2+)</name>
        <dbReference type="ChEBI" id="CHEBI:29105"/>
        <label>1</label>
    </ligand>
</feature>
<dbReference type="PROSITE" id="PS00482">
    <property type="entry name" value="DIHYDROOROTASE_1"/>
    <property type="match status" value="1"/>
</dbReference>
<dbReference type="UniPathway" id="UPA00070">
    <property type="reaction ID" value="UER00117"/>
</dbReference>
<keyword evidence="1 4" id="KW-0479">Metal-binding</keyword>
<comment type="similarity">
    <text evidence="4">Belongs to the metallo-dependent hydrolases superfamily. DHOase family. Class I DHOase subfamily.</text>
</comment>
<feature type="binding site" evidence="4">
    <location>
        <begin position="316"/>
        <end position="317"/>
    </location>
    <ligand>
        <name>substrate</name>
    </ligand>
</feature>
<dbReference type="Pfam" id="PF01979">
    <property type="entry name" value="Amidohydro_1"/>
    <property type="match status" value="1"/>
</dbReference>
<dbReference type="GO" id="GO:0044205">
    <property type="term" value="P:'de novo' UMP biosynthetic process"/>
    <property type="evidence" value="ECO:0007669"/>
    <property type="project" value="UniProtKB-UniRule"/>
</dbReference>
<evidence type="ECO:0000256" key="1">
    <source>
        <dbReference type="ARBA" id="ARBA00022723"/>
    </source>
</evidence>
<dbReference type="EC" id="3.5.2.3" evidence="4"/>
<dbReference type="InterPro" id="IPR050138">
    <property type="entry name" value="DHOase/Allantoinase_Hydrolase"/>
</dbReference>
<reference evidence="6 7" key="1">
    <citation type="submission" date="2017-03" db="EMBL/GenBank/DDBJ databases">
        <title>Genome sequence of Methanobrevibacter wosei.</title>
        <authorList>
            <person name="Poehlein A."/>
            <person name="Seedorf H."/>
            <person name="Daniel R."/>
        </authorList>
    </citation>
    <scope>NUCLEOTIDE SEQUENCE [LARGE SCALE GENOMIC DNA]</scope>
    <source>
        <strain evidence="6 7">DSM 11979</strain>
    </source>
</reference>
<dbReference type="RefSeq" id="WP_116669484.1">
    <property type="nucleotide sequence ID" value="NZ_MZGU01000004.1"/>
</dbReference>
<keyword evidence="3 4" id="KW-0665">Pyrimidine biosynthesis</keyword>
<dbReference type="Gene3D" id="2.30.40.10">
    <property type="entry name" value="Urease, subunit C, domain 1"/>
    <property type="match status" value="1"/>
</dbReference>
<protein>
    <recommendedName>
        <fullName evidence="4">Dihydroorotase</fullName>
        <shortName evidence="4">DHOase</shortName>
        <ecNumber evidence="4">3.5.2.3</ecNumber>
    </recommendedName>
</protein>
<dbReference type="GO" id="GO:0006145">
    <property type="term" value="P:purine nucleobase catabolic process"/>
    <property type="evidence" value="ECO:0007669"/>
    <property type="project" value="TreeGrafter"/>
</dbReference>
<comment type="function">
    <text evidence="4">Catalyzes the reversible cyclization of carbamoyl aspartate to dihydroorotate.</text>
</comment>
<evidence type="ECO:0000259" key="5">
    <source>
        <dbReference type="Pfam" id="PF01979"/>
    </source>
</evidence>
<comment type="cofactor">
    <cofactor evidence="4">
        <name>Zn(2+)</name>
        <dbReference type="ChEBI" id="CHEBI:29105"/>
    </cofactor>
    <text evidence="4">Binds 2 Zn(2+) ions per subunit.</text>
</comment>
<dbReference type="GO" id="GO:0008270">
    <property type="term" value="F:zinc ion binding"/>
    <property type="evidence" value="ECO:0007669"/>
    <property type="project" value="UniProtKB-UniRule"/>
</dbReference>
<dbReference type="PANTHER" id="PTHR43668">
    <property type="entry name" value="ALLANTOINASE"/>
    <property type="match status" value="1"/>
</dbReference>
<feature type="binding site" evidence="4">
    <location>
        <position position="298"/>
    </location>
    <ligand>
        <name>Zn(2+)</name>
        <dbReference type="ChEBI" id="CHEBI:29105"/>
        <label>1</label>
    </ligand>
</feature>
<feature type="binding site" evidence="4">
    <location>
        <position position="139"/>
    </location>
    <ligand>
        <name>Zn(2+)</name>
        <dbReference type="ChEBI" id="CHEBI:29105"/>
        <label>1</label>
    </ligand>
</feature>
<dbReference type="GO" id="GO:0004151">
    <property type="term" value="F:dihydroorotase activity"/>
    <property type="evidence" value="ECO:0007669"/>
    <property type="project" value="UniProtKB-UniRule"/>
</dbReference>
<dbReference type="NCBIfam" id="TIGR00857">
    <property type="entry name" value="pyrC_multi"/>
    <property type="match status" value="1"/>
</dbReference>
<feature type="binding site" evidence="4">
    <location>
        <position position="173"/>
    </location>
    <ligand>
        <name>Zn(2+)</name>
        <dbReference type="ChEBI" id="CHEBI:29105"/>
        <label>2</label>
    </ligand>
</feature>
<comment type="caution">
    <text evidence="6">The sequence shown here is derived from an EMBL/GenBank/DDBJ whole genome shotgun (WGS) entry which is preliminary data.</text>
</comment>